<evidence type="ECO:0000256" key="2">
    <source>
        <dbReference type="ARBA" id="ARBA00022692"/>
    </source>
</evidence>
<dbReference type="InterPro" id="IPR046338">
    <property type="entry name" value="GAIN_dom_sf"/>
</dbReference>
<gene>
    <name evidence="6" type="primary">LOC118419746</name>
</gene>
<dbReference type="OMA" id="IREARMY"/>
<dbReference type="InterPro" id="IPR000203">
    <property type="entry name" value="GPS"/>
</dbReference>
<dbReference type="Proteomes" id="UP000001554">
    <property type="component" value="Chromosome 7"/>
</dbReference>
<protein>
    <submittedName>
        <fullName evidence="6">Polycystic kidney disease protein 1-like 2</fullName>
    </submittedName>
</protein>
<comment type="subcellular location">
    <subcellularLocation>
        <location evidence="1">Membrane</location>
    </subcellularLocation>
</comment>
<evidence type="ECO:0000256" key="3">
    <source>
        <dbReference type="ARBA" id="ARBA00022989"/>
    </source>
</evidence>
<dbReference type="GeneID" id="118419746"/>
<dbReference type="KEGG" id="bfo:118419746"/>
<reference evidence="5" key="1">
    <citation type="journal article" date="2020" name="Nat. Ecol. Evol.">
        <title>Deeply conserved synteny resolves early events in vertebrate evolution.</title>
        <authorList>
            <person name="Simakov O."/>
            <person name="Marletaz F."/>
            <person name="Yue J.X."/>
            <person name="O'Connell B."/>
            <person name="Jenkins J."/>
            <person name="Brandt A."/>
            <person name="Calef R."/>
            <person name="Tung C.H."/>
            <person name="Huang T.K."/>
            <person name="Schmutz J."/>
            <person name="Satoh N."/>
            <person name="Yu J.K."/>
            <person name="Putnam N.H."/>
            <person name="Green R.E."/>
            <person name="Rokhsar D.S."/>
        </authorList>
    </citation>
    <scope>NUCLEOTIDE SEQUENCE [LARGE SCALE GENOMIC DNA]</scope>
    <source>
        <strain evidence="5">S238N-H82</strain>
    </source>
</reference>
<reference evidence="6" key="2">
    <citation type="submission" date="2025-08" db="UniProtKB">
        <authorList>
            <consortium name="RefSeq"/>
        </authorList>
    </citation>
    <scope>IDENTIFICATION</scope>
    <source>
        <strain evidence="6">S238N-H82</strain>
        <tissue evidence="6">Testes</tissue>
    </source>
</reference>
<name>A0A9J7MUX6_BRAFL</name>
<dbReference type="PANTHER" id="PTHR10877:SF194">
    <property type="entry name" value="LOCATION OF VULVA DEFECTIVE 1"/>
    <property type="match status" value="1"/>
</dbReference>
<dbReference type="OrthoDB" id="6374554at2759"/>
<dbReference type="SMART" id="SM00303">
    <property type="entry name" value="GPS"/>
    <property type="match status" value="1"/>
</dbReference>
<dbReference type="RefSeq" id="XP_035682187.1">
    <property type="nucleotide sequence ID" value="XM_035826294.1"/>
</dbReference>
<keyword evidence="4" id="KW-0472">Membrane</keyword>
<evidence type="ECO:0000313" key="6">
    <source>
        <dbReference type="RefSeq" id="XP_035682187.1"/>
    </source>
</evidence>
<dbReference type="InterPro" id="IPR051223">
    <property type="entry name" value="Polycystin"/>
</dbReference>
<dbReference type="PANTHER" id="PTHR10877">
    <property type="entry name" value="POLYCYSTIN FAMILY MEMBER"/>
    <property type="match status" value="1"/>
</dbReference>
<proteinExistence type="predicted"/>
<evidence type="ECO:0000256" key="4">
    <source>
        <dbReference type="ARBA" id="ARBA00023136"/>
    </source>
</evidence>
<sequence>MVSTEAMTTETPETSKPPDIWKALSFLIDGQSDPGEIQQYLKGDGEEDTRLTEALQMVYSQSSDIDSAEKVELLAKATDLLLTASGHLNLNDQATGGFIVGKMAKSIEELSEKGAPFPQLKPAASAIVDTVSTLVEATVFEKEGTLKDESHLLPPRKRKVYKEKLDKERLERKQKHWKLKKEAVSALMEMIDHVASALLRSSAVPESATLGQKTVQLALKKEAELGEEPLSLPAGKVDFPTDDALLPFTSSSNVGWKITGFNDNPYIWDRSAGDIKSSVVDVTLGDAKGKEIPVNGLSEAITIVLQNRPEMFQVGHLVNYKHYDNDTMAYRDFQALENATYGVTLTVRTAGFIREARMYGKLGGDPTDIDHNFSKFLSWEDFDITGYEGNQTSTAFIVLPVEKINNGRGQYTIGLIMDECLSQKCKYSVDIVRISCRYWESDDNAWKGDGCKVSPKTTREETICLCDHLTAFGADIVLVPTQGNLCSRSEVGQDSCMVCLEEY</sequence>
<dbReference type="Pfam" id="PF01825">
    <property type="entry name" value="GPS"/>
    <property type="match status" value="1"/>
</dbReference>
<dbReference type="AlphaFoldDB" id="A0A9J7MUX6"/>
<dbReference type="Gene3D" id="2.60.220.50">
    <property type="match status" value="1"/>
</dbReference>
<keyword evidence="2" id="KW-0812">Transmembrane</keyword>
<keyword evidence="5" id="KW-1185">Reference proteome</keyword>
<evidence type="ECO:0000256" key="1">
    <source>
        <dbReference type="ARBA" id="ARBA00004370"/>
    </source>
</evidence>
<accession>A0A9J7MUX6</accession>
<evidence type="ECO:0000313" key="5">
    <source>
        <dbReference type="Proteomes" id="UP000001554"/>
    </source>
</evidence>
<keyword evidence="3" id="KW-1133">Transmembrane helix</keyword>
<organism evidence="5 6">
    <name type="scientific">Branchiostoma floridae</name>
    <name type="common">Florida lancelet</name>
    <name type="synonym">Amphioxus</name>
    <dbReference type="NCBI Taxonomy" id="7739"/>
    <lineage>
        <taxon>Eukaryota</taxon>
        <taxon>Metazoa</taxon>
        <taxon>Chordata</taxon>
        <taxon>Cephalochordata</taxon>
        <taxon>Leptocardii</taxon>
        <taxon>Amphioxiformes</taxon>
        <taxon>Branchiostomatidae</taxon>
        <taxon>Branchiostoma</taxon>
    </lineage>
</organism>
<dbReference type="GO" id="GO:0016020">
    <property type="term" value="C:membrane"/>
    <property type="evidence" value="ECO:0007669"/>
    <property type="project" value="UniProtKB-SubCell"/>
</dbReference>